<evidence type="ECO:0000313" key="7">
    <source>
        <dbReference type="EMBL" id="MCG4611761.1"/>
    </source>
</evidence>
<accession>A0ABS9MM24</accession>
<keyword evidence="8" id="KW-1185">Reference proteome</keyword>
<dbReference type="RefSeq" id="WP_172749510.1">
    <property type="nucleotide sequence ID" value="NZ_JAKNHQ010000022.1"/>
</dbReference>
<feature type="transmembrane region" description="Helical" evidence="6">
    <location>
        <begin position="407"/>
        <end position="426"/>
    </location>
</feature>
<feature type="transmembrane region" description="Helical" evidence="6">
    <location>
        <begin position="108"/>
        <end position="128"/>
    </location>
</feature>
<dbReference type="InterPro" id="IPR002797">
    <property type="entry name" value="Polysacc_synth"/>
</dbReference>
<comment type="caution">
    <text evidence="7">The sequence shown here is derived from an EMBL/GenBank/DDBJ whole genome shotgun (WGS) entry which is preliminary data.</text>
</comment>
<keyword evidence="5 6" id="KW-0472">Membrane</keyword>
<feature type="transmembrane region" description="Helical" evidence="6">
    <location>
        <begin position="167"/>
        <end position="187"/>
    </location>
</feature>
<comment type="subcellular location">
    <subcellularLocation>
        <location evidence="1">Cell membrane</location>
        <topology evidence="1">Multi-pass membrane protein</topology>
    </subcellularLocation>
</comment>
<evidence type="ECO:0000256" key="5">
    <source>
        <dbReference type="ARBA" id="ARBA00023136"/>
    </source>
</evidence>
<feature type="transmembrane region" description="Helical" evidence="6">
    <location>
        <begin position="53"/>
        <end position="71"/>
    </location>
</feature>
<dbReference type="EMBL" id="JAKNHQ010000022">
    <property type="protein sequence ID" value="MCG4611761.1"/>
    <property type="molecule type" value="Genomic_DNA"/>
</dbReference>
<feature type="transmembrane region" description="Helical" evidence="6">
    <location>
        <begin position="432"/>
        <end position="452"/>
    </location>
</feature>
<dbReference type="InterPro" id="IPR050833">
    <property type="entry name" value="Poly_Biosynth_Transport"/>
</dbReference>
<sequence>MDKYKRLISNTVIFAIGTFSSKVLVFLLMPLYTRVLTDAEYGVTDLIVQTGNLLLPLVSLGIINAVIRFGLDRQVRKSDVFTTGLSAILVGFCVMLLLYPLLSLLDFLSDYTVLIYAFVLMSSLRSLCSQFVRARGQVRLYAVDGIVSTLTTILFNVLFLVALDWGIFGYVLAIVCSDTLSVLFLGLNAQLWRFIRFKGLRRTVSKAMLKYAIPLIPNNVLWWITNVSDRYMVAYLLGNDANGLYAVAYKVPSIVVLVSGIFMDAWQMSAITETQGRGSFFTRVFRSYTSLLFITGSGIILFSKVITKLLVSEAFYPSWQYIPFLVMATVFTCIVNFLGSIYMVEKKSMLSLATTAVGAVTNVILNFLLIPRFGVNGAAFATFISYFVVFLLRAVDTRRFVRMRYSELRLAINMILLLLQSFVMILELPYWIAMEIFLTALMILLNAGELLVSLRKILARR</sequence>
<feature type="transmembrane region" description="Helical" evidence="6">
    <location>
        <begin position="350"/>
        <end position="369"/>
    </location>
</feature>
<protein>
    <submittedName>
        <fullName evidence="7">Polysaccharide biosynthesis C-terminal domain-containing protein</fullName>
    </submittedName>
</protein>
<gene>
    <name evidence="7" type="ORF">L0P57_12565</name>
</gene>
<name>A0ABS9MM24_9FIRM</name>
<feature type="transmembrane region" description="Helical" evidence="6">
    <location>
        <begin position="244"/>
        <end position="266"/>
    </location>
</feature>
<dbReference type="Proteomes" id="UP001298681">
    <property type="component" value="Unassembled WGS sequence"/>
</dbReference>
<dbReference type="PANTHER" id="PTHR30250">
    <property type="entry name" value="PST FAMILY PREDICTED COLANIC ACID TRANSPORTER"/>
    <property type="match status" value="1"/>
</dbReference>
<evidence type="ECO:0000256" key="2">
    <source>
        <dbReference type="ARBA" id="ARBA00022475"/>
    </source>
</evidence>
<evidence type="ECO:0000256" key="1">
    <source>
        <dbReference type="ARBA" id="ARBA00004651"/>
    </source>
</evidence>
<evidence type="ECO:0000313" key="8">
    <source>
        <dbReference type="Proteomes" id="UP001298681"/>
    </source>
</evidence>
<feature type="transmembrane region" description="Helical" evidence="6">
    <location>
        <begin position="318"/>
        <end position="338"/>
    </location>
</feature>
<feature type="transmembrane region" description="Helical" evidence="6">
    <location>
        <begin position="375"/>
        <end position="395"/>
    </location>
</feature>
<feature type="transmembrane region" description="Helical" evidence="6">
    <location>
        <begin position="12"/>
        <end position="33"/>
    </location>
</feature>
<proteinExistence type="predicted"/>
<keyword evidence="3 6" id="KW-0812">Transmembrane</keyword>
<keyword evidence="4 6" id="KW-1133">Transmembrane helix</keyword>
<feature type="transmembrane region" description="Helical" evidence="6">
    <location>
        <begin position="208"/>
        <end position="224"/>
    </location>
</feature>
<evidence type="ECO:0000256" key="6">
    <source>
        <dbReference type="SAM" id="Phobius"/>
    </source>
</evidence>
<dbReference type="Pfam" id="PF01943">
    <property type="entry name" value="Polysacc_synt"/>
    <property type="match status" value="1"/>
</dbReference>
<evidence type="ECO:0000256" key="3">
    <source>
        <dbReference type="ARBA" id="ARBA00022692"/>
    </source>
</evidence>
<evidence type="ECO:0000256" key="4">
    <source>
        <dbReference type="ARBA" id="ARBA00022989"/>
    </source>
</evidence>
<feature type="transmembrane region" description="Helical" evidence="6">
    <location>
        <begin position="83"/>
        <end position="102"/>
    </location>
</feature>
<feature type="transmembrane region" description="Helical" evidence="6">
    <location>
        <begin position="287"/>
        <end position="306"/>
    </location>
</feature>
<organism evidence="7 8">
    <name type="scientific">Anaeromassilibacillus senegalensis</name>
    <dbReference type="NCBI Taxonomy" id="1673717"/>
    <lineage>
        <taxon>Bacteria</taxon>
        <taxon>Bacillati</taxon>
        <taxon>Bacillota</taxon>
        <taxon>Clostridia</taxon>
        <taxon>Eubacteriales</taxon>
        <taxon>Acutalibacteraceae</taxon>
        <taxon>Anaeromassilibacillus</taxon>
    </lineage>
</organism>
<keyword evidence="2" id="KW-1003">Cell membrane</keyword>
<feature type="transmembrane region" description="Helical" evidence="6">
    <location>
        <begin position="140"/>
        <end position="161"/>
    </location>
</feature>
<dbReference type="PANTHER" id="PTHR30250:SF11">
    <property type="entry name" value="O-ANTIGEN TRANSPORTER-RELATED"/>
    <property type="match status" value="1"/>
</dbReference>
<reference evidence="7 8" key="1">
    <citation type="submission" date="2022-01" db="EMBL/GenBank/DDBJ databases">
        <title>Collection of gut derived symbiotic bacterial strains cultured from healthy donors.</title>
        <authorList>
            <person name="Lin H."/>
            <person name="Kohout C."/>
            <person name="Waligurski E."/>
            <person name="Pamer E.G."/>
        </authorList>
    </citation>
    <scope>NUCLEOTIDE SEQUENCE [LARGE SCALE GENOMIC DNA]</scope>
    <source>
        <strain evidence="7 8">DFI.7.58</strain>
    </source>
</reference>